<dbReference type="InterPro" id="IPR029068">
    <property type="entry name" value="Glyas_Bleomycin-R_OHBP_Dase"/>
</dbReference>
<accession>A0A1Z3N498</accession>
<name>A0A1Z3N498_BDEBC</name>
<organism evidence="2 3">
    <name type="scientific">Bdellovibrio bacteriovorus</name>
    <dbReference type="NCBI Taxonomy" id="959"/>
    <lineage>
        <taxon>Bacteria</taxon>
        <taxon>Pseudomonadati</taxon>
        <taxon>Bdellovibrionota</taxon>
        <taxon>Bdellovibrionia</taxon>
        <taxon>Bdellovibrionales</taxon>
        <taxon>Pseudobdellovibrionaceae</taxon>
        <taxon>Bdellovibrio</taxon>
    </lineage>
</organism>
<dbReference type="RefSeq" id="WP_088563945.1">
    <property type="nucleotide sequence ID" value="NZ_CP020946.1"/>
</dbReference>
<proteinExistence type="predicted"/>
<dbReference type="PANTHER" id="PTHR36503:SF2">
    <property type="entry name" value="BLR2408 PROTEIN"/>
    <property type="match status" value="1"/>
</dbReference>
<sequence>MVKQIYVNLPVKNLKRSMEFFSKLGFEYNMKFTNDSAACMVMGKDIFAMLLDENFFQTFTDKTIMDARKNIEVITCFSVDSKEQVEALIDKAKKAGGLSPRPPTDYGFMYSRSFEDLDGHVWEIVSYSGEEPPK</sequence>
<dbReference type="SUPFAM" id="SSF54593">
    <property type="entry name" value="Glyoxalase/Bleomycin resistance protein/Dihydroxybiphenyl dioxygenase"/>
    <property type="match status" value="1"/>
</dbReference>
<gene>
    <name evidence="2" type="ORF">B9G79_01310</name>
</gene>
<dbReference type="PROSITE" id="PS51819">
    <property type="entry name" value="VOC"/>
    <property type="match status" value="1"/>
</dbReference>
<keyword evidence="2" id="KW-0223">Dioxygenase</keyword>
<dbReference type="InterPro" id="IPR037523">
    <property type="entry name" value="VOC_core"/>
</dbReference>
<dbReference type="PANTHER" id="PTHR36503">
    <property type="entry name" value="BLR2520 PROTEIN"/>
    <property type="match status" value="1"/>
</dbReference>
<dbReference type="Proteomes" id="UP000197003">
    <property type="component" value="Chromosome"/>
</dbReference>
<keyword evidence="2" id="KW-0560">Oxidoreductase</keyword>
<dbReference type="Gene3D" id="3.10.180.10">
    <property type="entry name" value="2,3-Dihydroxybiphenyl 1,2-Dioxygenase, domain 1"/>
    <property type="match status" value="1"/>
</dbReference>
<reference evidence="2 3" key="1">
    <citation type="submission" date="2017-04" db="EMBL/GenBank/DDBJ databases">
        <title>Whole genome sequence of Bdellovibrio bacteriovorus strain SSB218315.</title>
        <authorList>
            <person name="Oyedara O."/>
            <person name="Rodriguez-Perez M.A."/>
        </authorList>
    </citation>
    <scope>NUCLEOTIDE SEQUENCE [LARGE SCALE GENOMIC DNA]</scope>
    <source>
        <strain evidence="2 3">SSB218315</strain>
    </source>
</reference>
<dbReference type="EMBL" id="CP020946">
    <property type="protein sequence ID" value="ASD62295.1"/>
    <property type="molecule type" value="Genomic_DNA"/>
</dbReference>
<dbReference type="AlphaFoldDB" id="A0A1Z3N498"/>
<evidence type="ECO:0000259" key="1">
    <source>
        <dbReference type="PROSITE" id="PS51819"/>
    </source>
</evidence>
<feature type="domain" description="VOC" evidence="1">
    <location>
        <begin position="3"/>
        <end position="127"/>
    </location>
</feature>
<dbReference type="Pfam" id="PF00903">
    <property type="entry name" value="Glyoxalase"/>
    <property type="match status" value="1"/>
</dbReference>
<evidence type="ECO:0000313" key="3">
    <source>
        <dbReference type="Proteomes" id="UP000197003"/>
    </source>
</evidence>
<protein>
    <submittedName>
        <fullName evidence="2">Glyoxalase/bleomycin resistance/extradiol dioxygenase family protein</fullName>
    </submittedName>
</protein>
<dbReference type="GO" id="GO:0051213">
    <property type="term" value="F:dioxygenase activity"/>
    <property type="evidence" value="ECO:0007669"/>
    <property type="project" value="UniProtKB-KW"/>
</dbReference>
<evidence type="ECO:0000313" key="2">
    <source>
        <dbReference type="EMBL" id="ASD62295.1"/>
    </source>
</evidence>
<dbReference type="InterPro" id="IPR004360">
    <property type="entry name" value="Glyas_Fos-R_dOase_dom"/>
</dbReference>
<dbReference type="OrthoDB" id="4265398at2"/>